<name>A0A450Z6P8_9GAMM</name>
<reference evidence="2" key="1">
    <citation type="submission" date="2019-02" db="EMBL/GenBank/DDBJ databases">
        <authorList>
            <person name="Gruber-Vodicka R. H."/>
            <person name="Seah K. B. B."/>
        </authorList>
    </citation>
    <scope>NUCLEOTIDE SEQUENCE</scope>
    <source>
        <strain evidence="2">BECK_BZ123</strain>
    </source>
</reference>
<gene>
    <name evidence="2" type="ORF">BECKTC1821D_GA0114238_10787</name>
</gene>
<proteinExistence type="predicted"/>
<evidence type="ECO:0000256" key="1">
    <source>
        <dbReference type="SAM" id="MobiDB-lite"/>
    </source>
</evidence>
<evidence type="ECO:0000313" key="2">
    <source>
        <dbReference type="EMBL" id="VFK49463.1"/>
    </source>
</evidence>
<sequence>MRFPKSESKIVSLIHDIIASLEAHRDLFPNPPVNAEDLRKQFKTYLEAADTAVDKQAEAKHAVEDKNHELDTAVESSKMILRYAENITHSDDAALDYLGWGAHREPSRLKPPGQTRHLEAPRQGDGWIALGVSEKRKFRGTGACIEAHPLWSLGAKRQYAHPETARRRRQGGGLSCPAPGRRFRNLAGCRSGHGAGRPPSPTNRAAFAWNSGSWP</sequence>
<dbReference type="EMBL" id="CAADFS010000078">
    <property type="protein sequence ID" value="VFK49463.1"/>
    <property type="molecule type" value="Genomic_DNA"/>
</dbReference>
<feature type="region of interest" description="Disordered" evidence="1">
    <location>
        <begin position="189"/>
        <end position="215"/>
    </location>
</feature>
<organism evidence="2">
    <name type="scientific">Candidatus Kentrum sp. TC</name>
    <dbReference type="NCBI Taxonomy" id="2126339"/>
    <lineage>
        <taxon>Bacteria</taxon>
        <taxon>Pseudomonadati</taxon>
        <taxon>Pseudomonadota</taxon>
        <taxon>Gammaproteobacteria</taxon>
        <taxon>Candidatus Kentrum</taxon>
    </lineage>
</organism>
<accession>A0A450Z6P8</accession>
<protein>
    <submittedName>
        <fullName evidence="2">Uncharacterized protein</fullName>
    </submittedName>
</protein>
<dbReference type="AlphaFoldDB" id="A0A450Z6P8"/>